<proteinExistence type="predicted"/>
<dbReference type="EMBL" id="AQFT01000136">
    <property type="protein sequence ID" value="EMZ21070.1"/>
    <property type="molecule type" value="Genomic_DNA"/>
</dbReference>
<accession>N2A4S0</accession>
<sequence length="91" mass="10429">MNKNLTRDYDIKKRVHISTPEFANKLCEICTPYTKEFDIDIVRGRCVLDASSILGITSMLGNDVDVIPHTNNRKVVDELFKKIAAIKDKYK</sequence>
<reference evidence="1 2" key="1">
    <citation type="journal article" date="2014" name="Genome Announc.">
        <title>Draft genome sequences of the altered schaedler flora, a defined bacterial community from gnotobiotic mice.</title>
        <authorList>
            <person name="Wannemuehler M.J."/>
            <person name="Overstreet A.M."/>
            <person name="Ward D.V."/>
            <person name="Phillips G.J."/>
        </authorList>
    </citation>
    <scope>NUCLEOTIDE SEQUENCE [LARGE SCALE GENOMIC DNA]</scope>
    <source>
        <strain evidence="1 2">ASF492</strain>
    </source>
</reference>
<organism evidence="1 2">
    <name type="scientific">Eubacterium plexicaudatum ASF492</name>
    <dbReference type="NCBI Taxonomy" id="1235802"/>
    <lineage>
        <taxon>Bacteria</taxon>
        <taxon>Bacillati</taxon>
        <taxon>Bacillota</taxon>
        <taxon>Clostridia</taxon>
        <taxon>Eubacteriales</taxon>
        <taxon>Eubacteriaceae</taxon>
        <taxon>Eubacterium</taxon>
    </lineage>
</organism>
<dbReference type="STRING" id="1235802.C823_04643"/>
<dbReference type="PATRIC" id="fig|1235802.3.peg.4912"/>
<evidence type="ECO:0000313" key="1">
    <source>
        <dbReference type="EMBL" id="EMZ21070.1"/>
    </source>
</evidence>
<gene>
    <name evidence="1" type="ORF">C823_04643</name>
</gene>
<evidence type="ECO:0008006" key="3">
    <source>
        <dbReference type="Google" id="ProtNLM"/>
    </source>
</evidence>
<keyword evidence="2" id="KW-1185">Reference proteome</keyword>
<dbReference type="Proteomes" id="UP000012589">
    <property type="component" value="Unassembled WGS sequence"/>
</dbReference>
<protein>
    <recommendedName>
        <fullName evidence="3">HPr domain-containing protein</fullName>
    </recommendedName>
</protein>
<dbReference type="AlphaFoldDB" id="N2A4S0"/>
<dbReference type="HOGENOM" id="CLU_2422535_0_0_9"/>
<comment type="caution">
    <text evidence="1">The sequence shown here is derived from an EMBL/GenBank/DDBJ whole genome shotgun (WGS) entry which is preliminary data.</text>
</comment>
<evidence type="ECO:0000313" key="2">
    <source>
        <dbReference type="Proteomes" id="UP000012589"/>
    </source>
</evidence>
<name>N2A4S0_9FIRM</name>